<dbReference type="OrthoDB" id="10420452at2759"/>
<sequence>MSLSFAPSYEESKALNFTCSSLEDYQNPCPSLFECWYDEDLGDTNNTATCHCGTIAILSNEHWPDCSHPSGTTWLPRLMGAANVITFAFSVGWAFYIVFQLHKLKQLSFNDITQCLTFTSLSSFFGLVHQSSELIYMFSLTVSSHKSHYGMGGVAQISLTCLGLFLVLADLKLPLLWLSIASSSMNKVDAERKKKRVGQIVKGCGIFFFFTFLAIVIVSGTSTAGMYSLFWILIIMVAFNVGSRKLRNQLAKPGEEPSKTVKDIMTYVKRFTCWEIAYIVCITMFIMNTPEGGTNPSKWQVWASLIYFALAQVNLCNVTYIRRTLDKKLAKFKKNGNKVIPTTVVSSTSSTS</sequence>
<feature type="transmembrane region" description="Helical" evidence="1">
    <location>
        <begin position="299"/>
        <end position="321"/>
    </location>
</feature>
<feature type="transmembrane region" description="Helical" evidence="1">
    <location>
        <begin position="200"/>
        <end position="218"/>
    </location>
</feature>
<keyword evidence="3" id="KW-1185">Reference proteome</keyword>
<dbReference type="AlphaFoldDB" id="A0A9W7G557"/>
<keyword evidence="1" id="KW-0812">Transmembrane</keyword>
<evidence type="ECO:0000313" key="3">
    <source>
        <dbReference type="Proteomes" id="UP001165065"/>
    </source>
</evidence>
<dbReference type="Proteomes" id="UP001165065">
    <property type="component" value="Unassembled WGS sequence"/>
</dbReference>
<dbReference type="EMBL" id="BRYA01000033">
    <property type="protein sequence ID" value="GMI33484.1"/>
    <property type="molecule type" value="Genomic_DNA"/>
</dbReference>
<comment type="caution">
    <text evidence="2">The sequence shown here is derived from an EMBL/GenBank/DDBJ whole genome shotgun (WGS) entry which is preliminary data.</text>
</comment>
<feature type="transmembrane region" description="Helical" evidence="1">
    <location>
        <begin position="149"/>
        <end position="169"/>
    </location>
</feature>
<keyword evidence="1" id="KW-0472">Membrane</keyword>
<organism evidence="2 3">
    <name type="scientific">Triparma columacea</name>
    <dbReference type="NCBI Taxonomy" id="722753"/>
    <lineage>
        <taxon>Eukaryota</taxon>
        <taxon>Sar</taxon>
        <taxon>Stramenopiles</taxon>
        <taxon>Ochrophyta</taxon>
        <taxon>Bolidophyceae</taxon>
        <taxon>Parmales</taxon>
        <taxon>Triparmaceae</taxon>
        <taxon>Triparma</taxon>
    </lineage>
</organism>
<reference evidence="3" key="1">
    <citation type="journal article" date="2023" name="Commun. Biol.">
        <title>Genome analysis of Parmales, the sister group of diatoms, reveals the evolutionary specialization of diatoms from phago-mixotrophs to photoautotrophs.</title>
        <authorList>
            <person name="Ban H."/>
            <person name="Sato S."/>
            <person name="Yoshikawa S."/>
            <person name="Yamada K."/>
            <person name="Nakamura Y."/>
            <person name="Ichinomiya M."/>
            <person name="Sato N."/>
            <person name="Blanc-Mathieu R."/>
            <person name="Endo H."/>
            <person name="Kuwata A."/>
            <person name="Ogata H."/>
        </authorList>
    </citation>
    <scope>NUCLEOTIDE SEQUENCE [LARGE SCALE GENOMIC DNA]</scope>
</reference>
<proteinExistence type="predicted"/>
<evidence type="ECO:0000256" key="1">
    <source>
        <dbReference type="SAM" id="Phobius"/>
    </source>
</evidence>
<gene>
    <name evidence="2" type="ORF">TrCOL_g11566</name>
</gene>
<protein>
    <submittedName>
        <fullName evidence="2">Uncharacterized protein</fullName>
    </submittedName>
</protein>
<keyword evidence="1" id="KW-1133">Transmembrane helix</keyword>
<evidence type="ECO:0000313" key="2">
    <source>
        <dbReference type="EMBL" id="GMI33484.1"/>
    </source>
</evidence>
<feature type="transmembrane region" description="Helical" evidence="1">
    <location>
        <begin position="267"/>
        <end position="287"/>
    </location>
</feature>
<feature type="transmembrane region" description="Helical" evidence="1">
    <location>
        <begin position="78"/>
        <end position="99"/>
    </location>
</feature>
<feature type="transmembrane region" description="Helical" evidence="1">
    <location>
        <begin position="224"/>
        <end position="242"/>
    </location>
</feature>
<accession>A0A9W7G557</accession>
<name>A0A9W7G557_9STRA</name>